<dbReference type="OrthoDB" id="9813892at2"/>
<dbReference type="KEGG" id="pmj:P9211_03221"/>
<evidence type="ECO:0000256" key="8">
    <source>
        <dbReference type="PIRNR" id="PIRNR017875"/>
    </source>
</evidence>
<dbReference type="PANTHER" id="PTHR47199">
    <property type="entry name" value="PHOTOSYSTEM II STABILITY/ASSEMBLY FACTOR HCF136, CHLOROPLASTIC"/>
    <property type="match status" value="1"/>
</dbReference>
<dbReference type="GO" id="GO:0009523">
    <property type="term" value="C:photosystem II"/>
    <property type="evidence" value="ECO:0007669"/>
    <property type="project" value="UniProtKB-KW"/>
</dbReference>
<dbReference type="InterPro" id="IPR028203">
    <property type="entry name" value="PSII_CF48-like_dom"/>
</dbReference>
<dbReference type="SUPFAM" id="SSF110296">
    <property type="entry name" value="Oligoxyloglucan reducing end-specific cellobiohydrolase"/>
    <property type="match status" value="1"/>
</dbReference>
<evidence type="ECO:0000313" key="11">
    <source>
        <dbReference type="Proteomes" id="UP000000788"/>
    </source>
</evidence>
<accession>A9BDU3</accession>
<comment type="subcellular location">
    <subcellularLocation>
        <location evidence="7">Cellular thylakoid membrane</location>
        <topology evidence="7">Lipid-anchor</topology>
        <orientation evidence="7">Lumenal side</orientation>
    </subcellularLocation>
    <text evidence="7">Associated with a PSII precusor complex on the lumenal side of the thylakoid membrane.</text>
</comment>
<dbReference type="STRING" id="93059.P9211_03221"/>
<organism evidence="10 11">
    <name type="scientific">Prochlorococcus marinus (strain MIT 9211)</name>
    <dbReference type="NCBI Taxonomy" id="93059"/>
    <lineage>
        <taxon>Bacteria</taxon>
        <taxon>Bacillati</taxon>
        <taxon>Cyanobacteriota</taxon>
        <taxon>Cyanophyceae</taxon>
        <taxon>Synechococcales</taxon>
        <taxon>Prochlorococcaceae</taxon>
        <taxon>Prochlorococcus</taxon>
    </lineage>
</organism>
<dbReference type="Proteomes" id="UP000000788">
    <property type="component" value="Chromosome"/>
</dbReference>
<dbReference type="InterPro" id="IPR016705">
    <property type="entry name" value="Ycf48/Hcf136"/>
</dbReference>
<comment type="similarity">
    <text evidence="7 8">Belongs to the Ycf48 family.</text>
</comment>
<comment type="subunit">
    <text evidence="7">Part of early PSII assembly complexes which includes D1 (psbA) and PsbI; not found in mature PSII. Binds to the lumenal side of PSII complexes. Interacts with YidC.</text>
</comment>
<evidence type="ECO:0000313" key="10">
    <source>
        <dbReference type="EMBL" id="ABX08253.1"/>
    </source>
</evidence>
<dbReference type="PIRSF" id="PIRSF017875">
    <property type="entry name" value="PSII_HCF136"/>
    <property type="match status" value="1"/>
</dbReference>
<dbReference type="EMBL" id="CP000878">
    <property type="protein sequence ID" value="ABX08253.1"/>
    <property type="molecule type" value="Genomic_DNA"/>
</dbReference>
<evidence type="ECO:0000256" key="2">
    <source>
        <dbReference type="ARBA" id="ARBA00022729"/>
    </source>
</evidence>
<dbReference type="AlphaFoldDB" id="A9BDU3"/>
<keyword evidence="6" id="KW-0449">Lipoprotein</keyword>
<dbReference type="Gene3D" id="2.130.10.10">
    <property type="entry name" value="YVTN repeat-like/Quinoprotein amine dehydrogenase"/>
    <property type="match status" value="2"/>
</dbReference>
<dbReference type="Pfam" id="PF14870">
    <property type="entry name" value="PSII_BNR"/>
    <property type="match status" value="1"/>
</dbReference>
<keyword evidence="1 7" id="KW-0602">Photosynthesis</keyword>
<keyword evidence="11" id="KW-1185">Reference proteome</keyword>
<comment type="domain">
    <text evidence="7">A 7-bladed beta-propeller torus, about 55 by 55 Angstroms, with a depth of about 25 Angstroms and a central pore.</text>
</comment>
<evidence type="ECO:0000256" key="4">
    <source>
        <dbReference type="ARBA" id="ARBA00023139"/>
    </source>
</evidence>
<evidence type="ECO:0000259" key="9">
    <source>
        <dbReference type="Pfam" id="PF14870"/>
    </source>
</evidence>
<keyword evidence="2 7" id="KW-0732">Signal</keyword>
<keyword evidence="7" id="KW-0793">Thylakoid</keyword>
<name>A9BDU3_PROM4</name>
<feature type="domain" description="Photosynthesis system II assembly factor Ycf48/Hcf136-like" evidence="9">
    <location>
        <begin position="32"/>
        <end position="336"/>
    </location>
</feature>
<dbReference type="GO" id="GO:0031977">
    <property type="term" value="C:thylakoid lumen"/>
    <property type="evidence" value="ECO:0007669"/>
    <property type="project" value="UniProtKB-UniRule"/>
</dbReference>
<dbReference type="PANTHER" id="PTHR47199:SF2">
    <property type="entry name" value="PHOTOSYSTEM II STABILITY_ASSEMBLY FACTOR HCF136, CHLOROPLASTIC"/>
    <property type="match status" value="1"/>
</dbReference>
<dbReference type="GO" id="GO:0031676">
    <property type="term" value="C:plasma membrane-derived thylakoid membrane"/>
    <property type="evidence" value="ECO:0007669"/>
    <property type="project" value="UniProtKB-SubCell"/>
</dbReference>
<dbReference type="eggNOG" id="COG4447">
    <property type="taxonomic scope" value="Bacteria"/>
</dbReference>
<sequence length="339" mass="37225">MNRLFKFSANLALFICLLFVLSGCVSTTRLPIASSTPWEQIQLASDDNPLDIAFVDKNHGFLVGANRLIRETSDGGATWQNRELDLGSEENFRLISIDFLGNEGWIVGQPGLVMHSNDGGQSWVRLVLGNKLPGDPYLITTLGNDSAELATTAGAVYRTNDGGSNWESKVAEASGGARDLRRSNDGDYVSVSSLGNFFNTLEQGQGNWQPHQRASSKRVQTLGYQPNGSLWMLSRGAEIRFNDSTGNYESWSKPKVPIVNGYNYLDMAWDPNGDIWAGGGNGTLLVSKDGGENWEKDPIGELIPTNFIRILFIDNEMSDQPKGFAIGERGHLLRWVGYA</sequence>
<evidence type="ECO:0000256" key="1">
    <source>
        <dbReference type="ARBA" id="ARBA00022531"/>
    </source>
</evidence>
<gene>
    <name evidence="7" type="primary">ycf48</name>
    <name evidence="10" type="ordered locus">P9211_03221</name>
</gene>
<dbReference type="NCBIfam" id="NF010237">
    <property type="entry name" value="PRK13684.1"/>
    <property type="match status" value="1"/>
</dbReference>
<protein>
    <recommendedName>
        <fullName evidence="7">Photosystem II assembly lipoprotein Ycf48</fullName>
    </recommendedName>
</protein>
<evidence type="ECO:0000256" key="6">
    <source>
        <dbReference type="ARBA" id="ARBA00023288"/>
    </source>
</evidence>
<dbReference type="PROSITE" id="PS51257">
    <property type="entry name" value="PROKAR_LIPOPROTEIN"/>
    <property type="match status" value="1"/>
</dbReference>
<dbReference type="RefSeq" id="WP_012194878.1">
    <property type="nucleotide sequence ID" value="NC_009976.1"/>
</dbReference>
<evidence type="ECO:0000256" key="7">
    <source>
        <dbReference type="HAMAP-Rule" id="MF_01348"/>
    </source>
</evidence>
<reference evidence="10 11" key="1">
    <citation type="journal article" date="2007" name="PLoS Genet.">
        <title>Patterns and implications of gene gain and loss in the evolution of Prochlorococcus.</title>
        <authorList>
            <person name="Kettler G.C."/>
            <person name="Martiny A.C."/>
            <person name="Huang K."/>
            <person name="Zucker J."/>
            <person name="Coleman M.L."/>
            <person name="Rodrigue S."/>
            <person name="Chen F."/>
            <person name="Lapidus A."/>
            <person name="Ferriera S."/>
            <person name="Johnson J."/>
            <person name="Steglich C."/>
            <person name="Church G.M."/>
            <person name="Richardson P."/>
            <person name="Chisholm S.W."/>
        </authorList>
    </citation>
    <scope>NUCLEOTIDE SEQUENCE [LARGE SCALE GENOMIC DNA]</scope>
    <source>
        <strain evidence="11">MIT 9211</strain>
    </source>
</reference>
<keyword evidence="5 7" id="KW-0604">Photosystem II</keyword>
<dbReference type="HAMAP" id="MF_01348">
    <property type="entry name" value="Ycf48"/>
    <property type="match status" value="1"/>
</dbReference>
<dbReference type="HOGENOM" id="CLU_057027_0_0_3"/>
<comment type="function">
    <text evidence="7">A factor required for optimal assembly of photosystem II (PSII), acting in the early stages of PSII assembly. Also plays a role in replacement of photodamaged D1 (psbA). Assists YidC in synthesis of chlorophyll-binding proteins.</text>
</comment>
<evidence type="ECO:0000256" key="5">
    <source>
        <dbReference type="ARBA" id="ARBA00023276"/>
    </source>
</evidence>
<dbReference type="InterPro" id="IPR015943">
    <property type="entry name" value="WD40/YVTN_repeat-like_dom_sf"/>
</dbReference>
<dbReference type="GO" id="GO:0015979">
    <property type="term" value="P:photosynthesis"/>
    <property type="evidence" value="ECO:0007669"/>
    <property type="project" value="UniProtKB-KW"/>
</dbReference>
<keyword evidence="4" id="KW-0564">Palmitate</keyword>
<proteinExistence type="inferred from homology"/>
<keyword evidence="3" id="KW-0472">Membrane</keyword>
<evidence type="ECO:0000256" key="3">
    <source>
        <dbReference type="ARBA" id="ARBA00023136"/>
    </source>
</evidence>